<feature type="compositionally biased region" description="Polar residues" evidence="1">
    <location>
        <begin position="181"/>
        <end position="195"/>
    </location>
</feature>
<dbReference type="AlphaFoldDB" id="A0AAV0BV07"/>
<evidence type="ECO:0000313" key="2">
    <source>
        <dbReference type="EMBL" id="CAH7690632.1"/>
    </source>
</evidence>
<reference evidence="2" key="1">
    <citation type="submission" date="2022-06" db="EMBL/GenBank/DDBJ databases">
        <authorList>
            <consortium name="SYNGENTA / RWTH Aachen University"/>
        </authorList>
    </citation>
    <scope>NUCLEOTIDE SEQUENCE</scope>
</reference>
<sequence length="256" mass="28429">MWDQADWNSSEELTLSSPSFCSDSDVYLGPKLCQRKSMLYSLYPVGCVPPHLLDAKQTSKSTSDFRETKDRIVSSSNPASKRRTLMYIPRRSEAETGQTSAFKTRKLTAIRAHITGNPLQELEPVPREFQSAWGPAKITEVPNAEIGIKYYSKTQEHSNKMIKSKRLSIAQFFRQKFNLNSPKGNSLPVSNTSSPESEKSFSYRVGKAIPSMSASPNELSKNQKSTLGSEASSGTAPHKIGGRTFVLRGDSTEILR</sequence>
<dbReference type="Proteomes" id="UP001153365">
    <property type="component" value="Unassembled WGS sequence"/>
</dbReference>
<feature type="compositionally biased region" description="Polar residues" evidence="1">
    <location>
        <begin position="212"/>
        <end position="235"/>
    </location>
</feature>
<evidence type="ECO:0000313" key="3">
    <source>
        <dbReference type="Proteomes" id="UP001153365"/>
    </source>
</evidence>
<accession>A0AAV0BV07</accession>
<proteinExistence type="predicted"/>
<comment type="caution">
    <text evidence="2">The sequence shown here is derived from an EMBL/GenBank/DDBJ whole genome shotgun (WGS) entry which is preliminary data.</text>
</comment>
<feature type="compositionally biased region" description="Basic and acidic residues" evidence="1">
    <location>
        <begin position="63"/>
        <end position="72"/>
    </location>
</feature>
<evidence type="ECO:0000256" key="1">
    <source>
        <dbReference type="SAM" id="MobiDB-lite"/>
    </source>
</evidence>
<protein>
    <submittedName>
        <fullName evidence="2">Expressed protein</fullName>
    </submittedName>
</protein>
<organism evidence="2 3">
    <name type="scientific">Phakopsora pachyrhizi</name>
    <name type="common">Asian soybean rust disease fungus</name>
    <dbReference type="NCBI Taxonomy" id="170000"/>
    <lineage>
        <taxon>Eukaryota</taxon>
        <taxon>Fungi</taxon>
        <taxon>Dikarya</taxon>
        <taxon>Basidiomycota</taxon>
        <taxon>Pucciniomycotina</taxon>
        <taxon>Pucciniomycetes</taxon>
        <taxon>Pucciniales</taxon>
        <taxon>Phakopsoraceae</taxon>
        <taxon>Phakopsora</taxon>
    </lineage>
</organism>
<feature type="region of interest" description="Disordered" evidence="1">
    <location>
        <begin position="57"/>
        <end position="76"/>
    </location>
</feature>
<gene>
    <name evidence="2" type="ORF">PPACK8108_LOCUS26039</name>
</gene>
<keyword evidence="3" id="KW-1185">Reference proteome</keyword>
<feature type="region of interest" description="Disordered" evidence="1">
    <location>
        <begin position="181"/>
        <end position="256"/>
    </location>
</feature>
<dbReference type="EMBL" id="CALTRL010006350">
    <property type="protein sequence ID" value="CAH7690632.1"/>
    <property type="molecule type" value="Genomic_DNA"/>
</dbReference>
<name>A0AAV0BV07_PHAPC</name>